<dbReference type="Gene3D" id="3.40.50.2300">
    <property type="match status" value="1"/>
</dbReference>
<dbReference type="EMBL" id="JANCNS010000003">
    <property type="protein sequence ID" value="MCP9201019.1"/>
    <property type="molecule type" value="Genomic_DNA"/>
</dbReference>
<dbReference type="SUPFAM" id="SSF52172">
    <property type="entry name" value="CheY-like"/>
    <property type="match status" value="1"/>
</dbReference>
<organism evidence="4 5">
    <name type="scientific">Christiangramia oceanisediminis</name>
    <dbReference type="NCBI Taxonomy" id="2920386"/>
    <lineage>
        <taxon>Bacteria</taxon>
        <taxon>Pseudomonadati</taxon>
        <taxon>Bacteroidota</taxon>
        <taxon>Flavobacteriia</taxon>
        <taxon>Flavobacteriales</taxon>
        <taxon>Flavobacteriaceae</taxon>
        <taxon>Christiangramia</taxon>
    </lineage>
</organism>
<protein>
    <submittedName>
        <fullName evidence="4">Response regulator</fullName>
    </submittedName>
</protein>
<proteinExistence type="predicted"/>
<dbReference type="GO" id="GO:0000160">
    <property type="term" value="P:phosphorelay signal transduction system"/>
    <property type="evidence" value="ECO:0007669"/>
    <property type="project" value="InterPro"/>
</dbReference>
<evidence type="ECO:0000256" key="1">
    <source>
        <dbReference type="ARBA" id="ARBA00022553"/>
    </source>
</evidence>
<dbReference type="AlphaFoldDB" id="A0A9X2KZD2"/>
<dbReference type="InterPro" id="IPR011006">
    <property type="entry name" value="CheY-like_superfamily"/>
</dbReference>
<dbReference type="Proteomes" id="UP001155280">
    <property type="component" value="Unassembled WGS sequence"/>
</dbReference>
<dbReference type="CDD" id="cd00156">
    <property type="entry name" value="REC"/>
    <property type="match status" value="1"/>
</dbReference>
<keyword evidence="5" id="KW-1185">Reference proteome</keyword>
<accession>A0A9X2KZD2</accession>
<sequence>MRNIYIVDDETISNFITCKLLELEGLKNCVTEFTQPQKALEIISKDRDDPLIFLDLNMPKMNGFEFIEKLKKENNSFKVILLTSSNSKFDLEKSEKYPSIIRYLTKPLTREKFSELSDFLKKHCQP</sequence>
<feature type="domain" description="Response regulatory" evidence="3">
    <location>
        <begin position="3"/>
        <end position="121"/>
    </location>
</feature>
<dbReference type="PANTHER" id="PTHR44591">
    <property type="entry name" value="STRESS RESPONSE REGULATOR PROTEIN 1"/>
    <property type="match status" value="1"/>
</dbReference>
<dbReference type="InterPro" id="IPR001789">
    <property type="entry name" value="Sig_transdc_resp-reg_receiver"/>
</dbReference>
<evidence type="ECO:0000313" key="4">
    <source>
        <dbReference type="EMBL" id="MCP9201019.1"/>
    </source>
</evidence>
<dbReference type="SMART" id="SM00448">
    <property type="entry name" value="REC"/>
    <property type="match status" value="1"/>
</dbReference>
<dbReference type="InterPro" id="IPR050595">
    <property type="entry name" value="Bact_response_regulator"/>
</dbReference>
<evidence type="ECO:0000313" key="5">
    <source>
        <dbReference type="Proteomes" id="UP001155280"/>
    </source>
</evidence>
<dbReference type="Pfam" id="PF00072">
    <property type="entry name" value="Response_reg"/>
    <property type="match status" value="1"/>
</dbReference>
<name>A0A9X2KZD2_9FLAO</name>
<feature type="modified residue" description="4-aspartylphosphate" evidence="2">
    <location>
        <position position="55"/>
    </location>
</feature>
<reference evidence="4" key="1">
    <citation type="submission" date="2022-07" db="EMBL/GenBank/DDBJ databases">
        <title>Gramela sediminis sp. nov., isolated from deep-sea sediment of the Indian Ocean.</title>
        <authorList>
            <person name="Shi H."/>
        </authorList>
    </citation>
    <scope>NUCLEOTIDE SEQUENCE</scope>
    <source>
        <strain evidence="4">GC03-9</strain>
    </source>
</reference>
<dbReference type="PROSITE" id="PS50110">
    <property type="entry name" value="RESPONSE_REGULATORY"/>
    <property type="match status" value="1"/>
</dbReference>
<evidence type="ECO:0000256" key="2">
    <source>
        <dbReference type="PROSITE-ProRule" id="PRU00169"/>
    </source>
</evidence>
<dbReference type="RefSeq" id="WP_241552689.1">
    <property type="nucleotide sequence ID" value="NZ_JANCNS010000003.1"/>
</dbReference>
<dbReference type="PANTHER" id="PTHR44591:SF3">
    <property type="entry name" value="RESPONSE REGULATORY DOMAIN-CONTAINING PROTEIN"/>
    <property type="match status" value="1"/>
</dbReference>
<gene>
    <name evidence="4" type="ORF">MKO06_13965</name>
</gene>
<comment type="caution">
    <text evidence="4">The sequence shown here is derived from an EMBL/GenBank/DDBJ whole genome shotgun (WGS) entry which is preliminary data.</text>
</comment>
<evidence type="ECO:0000259" key="3">
    <source>
        <dbReference type="PROSITE" id="PS50110"/>
    </source>
</evidence>
<keyword evidence="1 2" id="KW-0597">Phosphoprotein</keyword>